<dbReference type="SUPFAM" id="SSF53474">
    <property type="entry name" value="alpha/beta-Hydrolases"/>
    <property type="match status" value="1"/>
</dbReference>
<evidence type="ECO:0000313" key="4">
    <source>
        <dbReference type="EMBL" id="ORX82199.1"/>
    </source>
</evidence>
<comment type="caution">
    <text evidence="4">The sequence shown here is derived from an EMBL/GenBank/DDBJ whole genome shotgun (WGS) entry which is preliminary data.</text>
</comment>
<dbReference type="InterPro" id="IPR051218">
    <property type="entry name" value="Sec_MonoDiacylglyc_Lipase"/>
</dbReference>
<dbReference type="Gene3D" id="3.40.50.1820">
    <property type="entry name" value="alpha/beta hydrolase"/>
    <property type="match status" value="1"/>
</dbReference>
<evidence type="ECO:0000256" key="2">
    <source>
        <dbReference type="SAM" id="Phobius"/>
    </source>
</evidence>
<keyword evidence="4" id="KW-0378">Hydrolase</keyword>
<keyword evidence="2" id="KW-0812">Transmembrane</keyword>
<dbReference type="OrthoDB" id="58570at2759"/>
<dbReference type="AlphaFoldDB" id="A0A1Y1X901"/>
<feature type="transmembrane region" description="Helical" evidence="2">
    <location>
        <begin position="144"/>
        <end position="168"/>
    </location>
</feature>
<keyword evidence="2" id="KW-0472">Membrane</keyword>
<gene>
    <name evidence="4" type="ORF">BCR32DRAFT_267827</name>
</gene>
<feature type="region of interest" description="Disordered" evidence="1">
    <location>
        <begin position="52"/>
        <end position="86"/>
    </location>
</feature>
<dbReference type="PANTHER" id="PTHR45856:SF11">
    <property type="entry name" value="FUNGAL LIPASE-LIKE DOMAIN-CONTAINING PROTEIN"/>
    <property type="match status" value="1"/>
</dbReference>
<keyword evidence="2" id="KW-1133">Transmembrane helix</keyword>
<feature type="domain" description="Fungal lipase-type" evidence="3">
    <location>
        <begin position="462"/>
        <end position="612"/>
    </location>
</feature>
<evidence type="ECO:0000256" key="1">
    <source>
        <dbReference type="SAM" id="MobiDB-lite"/>
    </source>
</evidence>
<dbReference type="STRING" id="1754192.A0A1Y1X901"/>
<reference evidence="4 5" key="2">
    <citation type="submission" date="2016-08" db="EMBL/GenBank/DDBJ databases">
        <title>Pervasive Adenine N6-methylation of Active Genes in Fungi.</title>
        <authorList>
            <consortium name="DOE Joint Genome Institute"/>
            <person name="Mondo S.J."/>
            <person name="Dannebaum R.O."/>
            <person name="Kuo R.C."/>
            <person name="Labutti K."/>
            <person name="Haridas S."/>
            <person name="Kuo A."/>
            <person name="Salamov A."/>
            <person name="Ahrendt S.R."/>
            <person name="Lipzen A."/>
            <person name="Sullivan W."/>
            <person name="Andreopoulos W.B."/>
            <person name="Clum A."/>
            <person name="Lindquist E."/>
            <person name="Daum C."/>
            <person name="Ramamoorthy G.K."/>
            <person name="Gryganskyi A."/>
            <person name="Culley D."/>
            <person name="Magnuson J.K."/>
            <person name="James T.Y."/>
            <person name="O'Malley M.A."/>
            <person name="Stajich J.E."/>
            <person name="Spatafora J.W."/>
            <person name="Visel A."/>
            <person name="Grigoriev I.V."/>
        </authorList>
    </citation>
    <scope>NUCLEOTIDE SEQUENCE [LARGE SCALE GENOMIC DNA]</scope>
    <source>
        <strain evidence="4 5">S4</strain>
    </source>
</reference>
<dbReference type="EMBL" id="MCFG01000101">
    <property type="protein sequence ID" value="ORX82199.1"/>
    <property type="molecule type" value="Genomic_DNA"/>
</dbReference>
<protein>
    <submittedName>
        <fullName evidence="4">Alpha/beta-hydrolase</fullName>
    </submittedName>
</protein>
<organism evidence="4 5">
    <name type="scientific">Anaeromyces robustus</name>
    <dbReference type="NCBI Taxonomy" id="1754192"/>
    <lineage>
        <taxon>Eukaryota</taxon>
        <taxon>Fungi</taxon>
        <taxon>Fungi incertae sedis</taxon>
        <taxon>Chytridiomycota</taxon>
        <taxon>Chytridiomycota incertae sedis</taxon>
        <taxon>Neocallimastigomycetes</taxon>
        <taxon>Neocallimastigales</taxon>
        <taxon>Neocallimastigaceae</taxon>
        <taxon>Anaeromyces</taxon>
    </lineage>
</organism>
<accession>A0A1Y1X901</accession>
<feature type="compositionally biased region" description="Polar residues" evidence="1">
    <location>
        <begin position="1"/>
        <end position="18"/>
    </location>
</feature>
<feature type="transmembrane region" description="Helical" evidence="2">
    <location>
        <begin position="188"/>
        <end position="207"/>
    </location>
</feature>
<dbReference type="CDD" id="cd00741">
    <property type="entry name" value="Lipase"/>
    <property type="match status" value="1"/>
</dbReference>
<dbReference type="GO" id="GO:0006629">
    <property type="term" value="P:lipid metabolic process"/>
    <property type="evidence" value="ECO:0007669"/>
    <property type="project" value="InterPro"/>
</dbReference>
<evidence type="ECO:0000259" key="3">
    <source>
        <dbReference type="Pfam" id="PF01764"/>
    </source>
</evidence>
<dbReference type="Pfam" id="PF01764">
    <property type="entry name" value="Lipase_3"/>
    <property type="match status" value="1"/>
</dbReference>
<sequence length="659" mass="76532">MNNNGDLPGINNRNSQKLVHSRGNKIRVEKENGNSNHYVKILSENNIHEMLQKEKREEELEVEKKEEEEEEEEKDEKLKREKEEKEEKEEKVIYGPEARLHKDIIFRRVIKFLLLLWLTSGIFLISIIVAYHKKNQKKDEMDKNFLISLLSQSFYILLYITKDILFLYYIHKLKKITDTITYNTHIHILYFIVTISSIFFLVLIFIFTSNKYISWSYIFITYTDFKFYTDPRYTWKSKVTRKPKNVPTSSIPAPNSSLIPPFICQQSFNGLSINEIVILAKASYAYNINDAVLTWKYERPPYDVNCRCADYEIKTYQQNTNTIQFKSKCDCSTTPSNWSNYTTININKQNYIHSSTCSCSHMIINTNYTSSYNNVNETILINELGNNFNCMGYNIKAENDDPMDDAFQCSIKSNKSLNKKKMTKNNCQCFFNSYLEVGEYSIKNTTGVQYIDFIFPEKEMIVISIRGTRSIEDIFQNIYLWFATSLLQLSSSFNMILRFWPRKSIANIINAISKIVNIIDKQFTVEDDIPYSETMLDHVQNLKNSNPKMKLYLTGHSLGGGIAGIIASTLGIPSIAFSSPGLGYSYKSYNITLENLSQYFLNIIPNKDPVPCIDSQIGQIQNIMCYKENFVECHLLNTTKHTLNSMCNIEPINDFLSGK</sequence>
<dbReference type="InterPro" id="IPR002921">
    <property type="entry name" value="Fungal_lipase-type"/>
</dbReference>
<dbReference type="GO" id="GO:0016787">
    <property type="term" value="F:hydrolase activity"/>
    <property type="evidence" value="ECO:0007669"/>
    <property type="project" value="UniProtKB-KW"/>
</dbReference>
<feature type="region of interest" description="Disordered" evidence="1">
    <location>
        <begin position="1"/>
        <end position="32"/>
    </location>
</feature>
<feature type="compositionally biased region" description="Basic and acidic residues" evidence="1">
    <location>
        <begin position="75"/>
        <end position="86"/>
    </location>
</feature>
<dbReference type="Proteomes" id="UP000193944">
    <property type="component" value="Unassembled WGS sequence"/>
</dbReference>
<evidence type="ECO:0000313" key="5">
    <source>
        <dbReference type="Proteomes" id="UP000193944"/>
    </source>
</evidence>
<keyword evidence="5" id="KW-1185">Reference proteome</keyword>
<dbReference type="PANTHER" id="PTHR45856">
    <property type="entry name" value="ALPHA/BETA-HYDROLASES SUPERFAMILY PROTEIN"/>
    <property type="match status" value="1"/>
</dbReference>
<feature type="compositionally biased region" description="Basic and acidic residues" evidence="1">
    <location>
        <begin position="52"/>
        <end position="65"/>
    </location>
</feature>
<proteinExistence type="predicted"/>
<feature type="transmembrane region" description="Helical" evidence="2">
    <location>
        <begin position="109"/>
        <end position="132"/>
    </location>
</feature>
<name>A0A1Y1X901_9FUNG</name>
<reference evidence="4 5" key="1">
    <citation type="submission" date="2016-08" db="EMBL/GenBank/DDBJ databases">
        <title>A Parts List for Fungal Cellulosomes Revealed by Comparative Genomics.</title>
        <authorList>
            <consortium name="DOE Joint Genome Institute"/>
            <person name="Haitjema C.H."/>
            <person name="Gilmore S.P."/>
            <person name="Henske J.K."/>
            <person name="Solomon K.V."/>
            <person name="De Groot R."/>
            <person name="Kuo A."/>
            <person name="Mondo S.J."/>
            <person name="Salamov A.A."/>
            <person name="Labutti K."/>
            <person name="Zhao Z."/>
            <person name="Chiniquy J."/>
            <person name="Barry K."/>
            <person name="Brewer H.M."/>
            <person name="Purvine S.O."/>
            <person name="Wright A.T."/>
            <person name="Boxma B."/>
            <person name="Van Alen T."/>
            <person name="Hackstein J.H."/>
            <person name="Baker S.E."/>
            <person name="Grigoriev I.V."/>
            <person name="O'Malley M.A."/>
        </authorList>
    </citation>
    <scope>NUCLEOTIDE SEQUENCE [LARGE SCALE GENOMIC DNA]</scope>
    <source>
        <strain evidence="4 5">S4</strain>
    </source>
</reference>
<dbReference type="InterPro" id="IPR029058">
    <property type="entry name" value="AB_hydrolase_fold"/>
</dbReference>